<dbReference type="EMBL" id="LR215974">
    <property type="protein sequence ID" value="VFB03075.1"/>
    <property type="molecule type" value="Genomic_DNA"/>
</dbReference>
<sequence>MKQVVAVKNSKNEILIMTHFFCKNRFLTETYLYQEISMMDGGNCNVYIELNLTTEKLISINIAGMA</sequence>
<evidence type="ECO:0000313" key="1">
    <source>
        <dbReference type="EMBL" id="VFB03075.1"/>
    </source>
</evidence>
<protein>
    <submittedName>
        <fullName evidence="1">Uncharacterized protein</fullName>
    </submittedName>
</protein>
<name>A0A4U8WDV2_9FLAO</name>
<accession>A0A4U8WDV2</accession>
<dbReference type="KEGG" id="ctai:NCTC12078_01063"/>
<dbReference type="Proteomes" id="UP000290013">
    <property type="component" value="Chromosome"/>
</dbReference>
<organism evidence="1 2">
    <name type="scientific">Chryseobacterium taihuense</name>
    <dbReference type="NCBI Taxonomy" id="1141221"/>
    <lineage>
        <taxon>Bacteria</taxon>
        <taxon>Pseudomonadati</taxon>
        <taxon>Bacteroidota</taxon>
        <taxon>Flavobacteriia</taxon>
        <taxon>Flavobacteriales</taxon>
        <taxon>Weeksellaceae</taxon>
        <taxon>Chryseobacterium group</taxon>
        <taxon>Chryseobacterium</taxon>
    </lineage>
</organism>
<dbReference type="AlphaFoldDB" id="A0A4U8WDV2"/>
<proteinExistence type="predicted"/>
<gene>
    <name evidence="1" type="ORF">NCTC12078_01063</name>
</gene>
<reference evidence="1 2" key="1">
    <citation type="submission" date="2019-02" db="EMBL/GenBank/DDBJ databases">
        <authorList>
            <consortium name="Pathogen Informatics"/>
        </authorList>
    </citation>
    <scope>NUCLEOTIDE SEQUENCE [LARGE SCALE GENOMIC DNA]</scope>
    <source>
        <strain evidence="1 2">3012STDY6944375</strain>
    </source>
</reference>
<evidence type="ECO:0000313" key="2">
    <source>
        <dbReference type="Proteomes" id="UP000290013"/>
    </source>
</evidence>